<dbReference type="GO" id="GO:0042626">
    <property type="term" value="F:ATPase-coupled transmembrane transporter activity"/>
    <property type="evidence" value="ECO:0007669"/>
    <property type="project" value="TreeGrafter"/>
</dbReference>
<feature type="non-terminal residue" evidence="10">
    <location>
        <position position="213"/>
    </location>
</feature>
<evidence type="ECO:0000256" key="8">
    <source>
        <dbReference type="ARBA" id="ARBA00023136"/>
    </source>
</evidence>
<dbReference type="InterPro" id="IPR003593">
    <property type="entry name" value="AAA+_ATPase"/>
</dbReference>
<comment type="subcellular location">
    <subcellularLocation>
        <location evidence="1">Membrane</location>
        <topology evidence="1">Multi-pass membrane protein</topology>
    </subcellularLocation>
</comment>
<gene>
    <name evidence="10" type="ORF">BG011_003500</name>
</gene>
<keyword evidence="11" id="KW-1185">Reference proteome</keyword>
<dbReference type="SMART" id="SM00382">
    <property type="entry name" value="AAA"/>
    <property type="match status" value="1"/>
</dbReference>
<dbReference type="SUPFAM" id="SSF52540">
    <property type="entry name" value="P-loop containing nucleoside triphosphate hydrolases"/>
    <property type="match status" value="1"/>
</dbReference>
<dbReference type="PROSITE" id="PS50893">
    <property type="entry name" value="ABC_TRANSPORTER_2"/>
    <property type="match status" value="1"/>
</dbReference>
<dbReference type="CDD" id="cd03250">
    <property type="entry name" value="ABCC_MRP_domain1"/>
    <property type="match status" value="1"/>
</dbReference>
<evidence type="ECO:0000256" key="4">
    <source>
        <dbReference type="ARBA" id="ARBA00022692"/>
    </source>
</evidence>
<dbReference type="InterPro" id="IPR003439">
    <property type="entry name" value="ABC_transporter-like_ATP-bd"/>
</dbReference>
<dbReference type="PANTHER" id="PTHR24223">
    <property type="entry name" value="ATP-BINDING CASSETTE SUB-FAMILY C"/>
    <property type="match status" value="1"/>
</dbReference>
<dbReference type="InterPro" id="IPR017871">
    <property type="entry name" value="ABC_transporter-like_CS"/>
</dbReference>
<accession>A0A9P6TTR5</accession>
<name>A0A9P6TTR5_9FUNG</name>
<evidence type="ECO:0000256" key="2">
    <source>
        <dbReference type="ARBA" id="ARBA00009726"/>
    </source>
</evidence>
<keyword evidence="6" id="KW-0067">ATP-binding</keyword>
<keyword evidence="5" id="KW-0547">Nucleotide-binding</keyword>
<sequence length="213" mass="23767">MSLRRDELLAIVGPVGCGKSSFCMALLQEMPLVAGSFTMVRNHERDLQRQRPLTMSYSSQSPWIFGGTIKSNILFGAPFNLERYDKVIKACELTRDISLFPQGDETVIGEKGVTLSGGQRARVSLARAAYRDSDVYILDDPLSAVDPKVGRALFENCINGLLKDKARVLVTHQLQYIKDCENVIVLEQGQVTHMGRVDDVMQEEVEIEKMVSD</sequence>
<dbReference type="Proteomes" id="UP000726737">
    <property type="component" value="Unassembled WGS sequence"/>
</dbReference>
<dbReference type="PANTHER" id="PTHR24223:SF456">
    <property type="entry name" value="MULTIDRUG RESISTANCE-ASSOCIATED PROTEIN LETHAL(2)03659"/>
    <property type="match status" value="1"/>
</dbReference>
<evidence type="ECO:0000313" key="10">
    <source>
        <dbReference type="EMBL" id="KAG0241589.1"/>
    </source>
</evidence>
<evidence type="ECO:0000256" key="7">
    <source>
        <dbReference type="ARBA" id="ARBA00022989"/>
    </source>
</evidence>
<evidence type="ECO:0000256" key="3">
    <source>
        <dbReference type="ARBA" id="ARBA00022448"/>
    </source>
</evidence>
<dbReference type="AlphaFoldDB" id="A0A9P6TTR5"/>
<dbReference type="FunFam" id="3.40.50.300:FF:000997">
    <property type="entry name" value="Multidrug resistance-associated protein 1"/>
    <property type="match status" value="1"/>
</dbReference>
<reference evidence="10" key="1">
    <citation type="journal article" date="2020" name="Fungal Divers.">
        <title>Resolving the Mortierellaceae phylogeny through synthesis of multi-gene phylogenetics and phylogenomics.</title>
        <authorList>
            <person name="Vandepol N."/>
            <person name="Liber J."/>
            <person name="Desiro A."/>
            <person name="Na H."/>
            <person name="Kennedy M."/>
            <person name="Barry K."/>
            <person name="Grigoriev I.V."/>
            <person name="Miller A.N."/>
            <person name="O'Donnell K."/>
            <person name="Stajich J.E."/>
            <person name="Bonito G."/>
        </authorList>
    </citation>
    <scope>NUCLEOTIDE SEQUENCE</scope>
    <source>
        <strain evidence="10">KOD948</strain>
    </source>
</reference>
<organism evidence="10 11">
    <name type="scientific">Mortierella polycephala</name>
    <dbReference type="NCBI Taxonomy" id="41804"/>
    <lineage>
        <taxon>Eukaryota</taxon>
        <taxon>Fungi</taxon>
        <taxon>Fungi incertae sedis</taxon>
        <taxon>Mucoromycota</taxon>
        <taxon>Mortierellomycotina</taxon>
        <taxon>Mortierellomycetes</taxon>
        <taxon>Mortierellales</taxon>
        <taxon>Mortierellaceae</taxon>
        <taxon>Mortierella</taxon>
    </lineage>
</organism>
<keyword evidence="7" id="KW-1133">Transmembrane helix</keyword>
<dbReference type="GO" id="GO:0005524">
    <property type="term" value="F:ATP binding"/>
    <property type="evidence" value="ECO:0007669"/>
    <property type="project" value="UniProtKB-KW"/>
</dbReference>
<dbReference type="Pfam" id="PF00005">
    <property type="entry name" value="ABC_tran"/>
    <property type="match status" value="1"/>
</dbReference>
<dbReference type="GO" id="GO:0016887">
    <property type="term" value="F:ATP hydrolysis activity"/>
    <property type="evidence" value="ECO:0007669"/>
    <property type="project" value="InterPro"/>
</dbReference>
<dbReference type="GO" id="GO:0016020">
    <property type="term" value="C:membrane"/>
    <property type="evidence" value="ECO:0007669"/>
    <property type="project" value="UniProtKB-SubCell"/>
</dbReference>
<dbReference type="OrthoDB" id="6500128at2759"/>
<dbReference type="EMBL" id="JAAAJA010002308">
    <property type="protein sequence ID" value="KAG0241589.1"/>
    <property type="molecule type" value="Genomic_DNA"/>
</dbReference>
<dbReference type="InterPro" id="IPR050173">
    <property type="entry name" value="ABC_transporter_C-like"/>
</dbReference>
<feature type="domain" description="ABC transporter" evidence="9">
    <location>
        <begin position="1"/>
        <end position="213"/>
    </location>
</feature>
<dbReference type="InterPro" id="IPR027417">
    <property type="entry name" value="P-loop_NTPase"/>
</dbReference>
<evidence type="ECO:0000256" key="5">
    <source>
        <dbReference type="ARBA" id="ARBA00022741"/>
    </source>
</evidence>
<evidence type="ECO:0000259" key="9">
    <source>
        <dbReference type="PROSITE" id="PS50893"/>
    </source>
</evidence>
<keyword evidence="4" id="KW-0812">Transmembrane</keyword>
<comment type="similarity">
    <text evidence="2">Belongs to the ABC transporter superfamily. ABCC family. Conjugate transporter (TC 3.A.1.208) subfamily.</text>
</comment>
<evidence type="ECO:0000256" key="1">
    <source>
        <dbReference type="ARBA" id="ARBA00004141"/>
    </source>
</evidence>
<comment type="caution">
    <text evidence="10">The sequence shown here is derived from an EMBL/GenBank/DDBJ whole genome shotgun (WGS) entry which is preliminary data.</text>
</comment>
<keyword evidence="8" id="KW-0472">Membrane</keyword>
<proteinExistence type="inferred from homology"/>
<evidence type="ECO:0000313" key="11">
    <source>
        <dbReference type="Proteomes" id="UP000726737"/>
    </source>
</evidence>
<keyword evidence="3" id="KW-0813">Transport</keyword>
<evidence type="ECO:0000256" key="6">
    <source>
        <dbReference type="ARBA" id="ARBA00022840"/>
    </source>
</evidence>
<dbReference type="PROSITE" id="PS00211">
    <property type="entry name" value="ABC_TRANSPORTER_1"/>
    <property type="match status" value="1"/>
</dbReference>
<dbReference type="Gene3D" id="3.40.50.300">
    <property type="entry name" value="P-loop containing nucleotide triphosphate hydrolases"/>
    <property type="match status" value="1"/>
</dbReference>
<protein>
    <recommendedName>
        <fullName evidence="9">ABC transporter domain-containing protein</fullName>
    </recommendedName>
</protein>